<protein>
    <recommendedName>
        <fullName evidence="8">TF-B3 domain-containing protein</fullName>
    </recommendedName>
</protein>
<keyword evidence="2" id="KW-0677">Repeat</keyword>
<evidence type="ECO:0000313" key="9">
    <source>
        <dbReference type="EMBL" id="CAA7033024.1"/>
    </source>
</evidence>
<keyword evidence="5" id="KW-0804">Transcription</keyword>
<feature type="region of interest" description="Disordered" evidence="7">
    <location>
        <begin position="650"/>
        <end position="676"/>
    </location>
</feature>
<dbReference type="SMART" id="SM01019">
    <property type="entry name" value="B3"/>
    <property type="match status" value="6"/>
</dbReference>
<dbReference type="InterPro" id="IPR015300">
    <property type="entry name" value="DNA-bd_pseudobarrel_sf"/>
</dbReference>
<feature type="domain" description="TF-B3" evidence="8">
    <location>
        <begin position="534"/>
        <end position="627"/>
    </location>
</feature>
<dbReference type="PROSITE" id="PS50863">
    <property type="entry name" value="B3"/>
    <property type="match status" value="6"/>
</dbReference>
<proteinExistence type="predicted"/>
<evidence type="ECO:0000313" key="10">
    <source>
        <dbReference type="Proteomes" id="UP000467841"/>
    </source>
</evidence>
<evidence type="ECO:0000256" key="7">
    <source>
        <dbReference type="SAM" id="MobiDB-lite"/>
    </source>
</evidence>
<dbReference type="FunFam" id="2.40.330.10:FF:000009">
    <property type="entry name" value="Transcriptional factor B3 family protein"/>
    <property type="match status" value="1"/>
</dbReference>
<feature type="compositionally biased region" description="Acidic residues" evidence="7">
    <location>
        <begin position="285"/>
        <end position="315"/>
    </location>
</feature>
<feature type="compositionally biased region" description="Basic and acidic residues" evidence="7">
    <location>
        <begin position="502"/>
        <end position="514"/>
    </location>
</feature>
<feature type="domain" description="TF-B3" evidence="8">
    <location>
        <begin position="845"/>
        <end position="941"/>
    </location>
</feature>
<dbReference type="PANTHER" id="PTHR31674">
    <property type="entry name" value="B3 DOMAIN-CONTAINING PROTEIN REM-LIKE 3-RELATED"/>
    <property type="match status" value="1"/>
</dbReference>
<dbReference type="SUPFAM" id="SSF101936">
    <property type="entry name" value="DNA-binding pseudobarrel domain"/>
    <property type="match status" value="6"/>
</dbReference>
<evidence type="ECO:0000256" key="1">
    <source>
        <dbReference type="ARBA" id="ARBA00004123"/>
    </source>
</evidence>
<feature type="compositionally biased region" description="Acidic residues" evidence="7">
    <location>
        <begin position="488"/>
        <end position="501"/>
    </location>
</feature>
<feature type="compositionally biased region" description="Basic and acidic residues" evidence="7">
    <location>
        <begin position="265"/>
        <end position="280"/>
    </location>
</feature>
<feature type="domain" description="TF-B3" evidence="8">
    <location>
        <begin position="8"/>
        <end position="101"/>
    </location>
</feature>
<accession>A0A6D2J1W0</accession>
<evidence type="ECO:0000256" key="5">
    <source>
        <dbReference type="ARBA" id="ARBA00023163"/>
    </source>
</evidence>
<dbReference type="Gene3D" id="2.40.330.10">
    <property type="entry name" value="DNA-binding pseudobarrel domain"/>
    <property type="match status" value="5"/>
</dbReference>
<dbReference type="PANTHER" id="PTHR31674:SF93">
    <property type="entry name" value="B3 DOMAIN-CONTAINING PROTEIN REM13"/>
    <property type="match status" value="1"/>
</dbReference>
<keyword evidence="10" id="KW-1185">Reference proteome</keyword>
<feature type="region of interest" description="Disordered" evidence="7">
    <location>
        <begin position="108"/>
        <end position="177"/>
    </location>
</feature>
<dbReference type="GO" id="GO:0003677">
    <property type="term" value="F:DNA binding"/>
    <property type="evidence" value="ECO:0007669"/>
    <property type="project" value="UniProtKB-KW"/>
</dbReference>
<dbReference type="InterPro" id="IPR039218">
    <property type="entry name" value="REM_fam"/>
</dbReference>
<keyword evidence="3" id="KW-0805">Transcription regulation</keyword>
<evidence type="ECO:0000256" key="3">
    <source>
        <dbReference type="ARBA" id="ARBA00023015"/>
    </source>
</evidence>
<name>A0A6D2J1W0_9BRAS</name>
<organism evidence="9 10">
    <name type="scientific">Microthlaspi erraticum</name>
    <dbReference type="NCBI Taxonomy" id="1685480"/>
    <lineage>
        <taxon>Eukaryota</taxon>
        <taxon>Viridiplantae</taxon>
        <taxon>Streptophyta</taxon>
        <taxon>Embryophyta</taxon>
        <taxon>Tracheophyta</taxon>
        <taxon>Spermatophyta</taxon>
        <taxon>Magnoliopsida</taxon>
        <taxon>eudicotyledons</taxon>
        <taxon>Gunneridae</taxon>
        <taxon>Pentapetalae</taxon>
        <taxon>rosids</taxon>
        <taxon>malvids</taxon>
        <taxon>Brassicales</taxon>
        <taxon>Brassicaceae</taxon>
        <taxon>Coluteocarpeae</taxon>
        <taxon>Microthlaspi</taxon>
    </lineage>
</organism>
<dbReference type="OrthoDB" id="1109907at2759"/>
<dbReference type="Proteomes" id="UP000467841">
    <property type="component" value="Unassembled WGS sequence"/>
</dbReference>
<sequence>MSKSTLLHPQFVHTLVPGFHTHLTIPVDFFSKYVEGKSSEKTTAELKSDTSAIRWKVKMTRRRLTSGWEEFAVANNFKIGEVVLVRYEGNLVFHVSDLGSSCCEIRDLPPPRNNNVGDNDIGKNLLKKRLHPRTQEDLPLNDGDGGDDDDDDNDNDMEYPRKKKVKKNSPEAEAVSSTSPDNLCFVAVVTASSLRTDKLYLPQHFTSSNGITRNCRKAVFLDGGGGWREFCEENGQQAGGFFMFKLVGNGETLVLSFSPTETINDKRQRDFSRASRRESLSAELSSEEENIEDENSDSSDNLSSEEEKIDDENSDSSDNLSSKDECSSMIKTENKKYSRKGGVCKYSSYSPCHKQSITYTFPPDFARVSKLTLPSLFLRENGINKPGEIYLLGKDGVKWPTKLLSDRNGSMRLGKGWRDFVKSNGVETGFTFKLIWEDTTPVLSLCCAESTSDREQEEFPKQSLSTDASNRDKISKVSGMESYSAELSSEEDDTEGEETSEDERSSMMETERKKYSPKQRVKSYSSYSPSHKRLVTFTLPPDYARVCKLTLPSAFLRENGINKPGKIYLSDSVGTKWPTNLNLDKKGTMSLGKGWRDFAKSIGVETGFTLKLMWEDTTPVLSLCCAESTKDREQEEFSKAIKRPSLFMNPTNSDKISKVENNKEEREKNHLRGRTPSSQNQFVTLTIKPYSVAQCRLVLPKKFTRENDITKPGMITLLGSDGIKQKTSLLLDKGNGLMYLGSGWKDFAKANGFNTGDSFTLELIWEDTKPVLRLCPAESSIDRGGEEGEQVNGEPISCEKVIKEERDSTPIVRLFPTESSVSKANESVSTEPNRRDSSSAIQNRFVTLTLTHEDVKVCKLHLPNRFMRDNGINKLGKMTILGENGMELCGYLLSRDGIVALEDGWDEFCEANGVKLGDSFALEFVNEQDNTTPLLKFCSWETNDYKNKC</sequence>
<dbReference type="Pfam" id="PF02362">
    <property type="entry name" value="B3"/>
    <property type="match status" value="5"/>
</dbReference>
<feature type="domain" description="TF-B3" evidence="8">
    <location>
        <begin position="220"/>
        <end position="260"/>
    </location>
</feature>
<gene>
    <name evidence="9" type="ORF">MERR_LOCUS20259</name>
</gene>
<dbReference type="CDD" id="cd10017">
    <property type="entry name" value="B3_DNA"/>
    <property type="match status" value="6"/>
</dbReference>
<feature type="compositionally biased region" description="Basic and acidic residues" evidence="7">
    <location>
        <begin position="655"/>
        <end position="670"/>
    </location>
</feature>
<reference evidence="9" key="1">
    <citation type="submission" date="2020-01" db="EMBL/GenBank/DDBJ databases">
        <authorList>
            <person name="Mishra B."/>
        </authorList>
    </citation>
    <scope>NUCLEOTIDE SEQUENCE [LARGE SCALE GENOMIC DNA]</scope>
</reference>
<feature type="compositionally biased region" description="Acidic residues" evidence="7">
    <location>
        <begin position="144"/>
        <end position="157"/>
    </location>
</feature>
<feature type="region of interest" description="Disordered" evidence="7">
    <location>
        <begin position="265"/>
        <end position="326"/>
    </location>
</feature>
<dbReference type="AlphaFoldDB" id="A0A6D2J1W0"/>
<keyword evidence="6" id="KW-0539">Nucleus</keyword>
<evidence type="ECO:0000256" key="2">
    <source>
        <dbReference type="ARBA" id="ARBA00022737"/>
    </source>
</evidence>
<evidence type="ECO:0000256" key="6">
    <source>
        <dbReference type="ARBA" id="ARBA00023242"/>
    </source>
</evidence>
<evidence type="ECO:0000259" key="8">
    <source>
        <dbReference type="PROSITE" id="PS50863"/>
    </source>
</evidence>
<feature type="region of interest" description="Disordered" evidence="7">
    <location>
        <begin position="454"/>
        <end position="524"/>
    </location>
</feature>
<feature type="domain" description="TF-B3" evidence="8">
    <location>
        <begin position="682"/>
        <end position="778"/>
    </location>
</feature>
<keyword evidence="4" id="KW-0238">DNA-binding</keyword>
<comment type="caution">
    <text evidence="9">The sequence shown here is derived from an EMBL/GenBank/DDBJ whole genome shotgun (WGS) entry which is preliminary data.</text>
</comment>
<dbReference type="EMBL" id="CACVBM020001129">
    <property type="protein sequence ID" value="CAA7033024.1"/>
    <property type="molecule type" value="Genomic_DNA"/>
</dbReference>
<dbReference type="GO" id="GO:0005634">
    <property type="term" value="C:nucleus"/>
    <property type="evidence" value="ECO:0007669"/>
    <property type="project" value="UniProtKB-SubCell"/>
</dbReference>
<feature type="domain" description="TF-B3" evidence="8">
    <location>
        <begin position="356"/>
        <end position="449"/>
    </location>
</feature>
<evidence type="ECO:0000256" key="4">
    <source>
        <dbReference type="ARBA" id="ARBA00023125"/>
    </source>
</evidence>
<dbReference type="InterPro" id="IPR003340">
    <property type="entry name" value="B3_DNA-bd"/>
</dbReference>
<comment type="subcellular location">
    <subcellularLocation>
        <location evidence="1">Nucleus</location>
    </subcellularLocation>
</comment>